<comment type="function">
    <text evidence="1">Involved in DNA recombination.</text>
</comment>
<evidence type="ECO:0000313" key="9">
    <source>
        <dbReference type="Proteomes" id="UP000261704"/>
    </source>
</evidence>
<feature type="transmembrane region" description="Helical" evidence="7">
    <location>
        <begin position="14"/>
        <end position="37"/>
    </location>
</feature>
<accession>A0A347UDD9</accession>
<keyword evidence="7" id="KW-0812">Transmembrane</keyword>
<feature type="coiled-coil region" evidence="6">
    <location>
        <begin position="83"/>
        <end position="149"/>
    </location>
</feature>
<dbReference type="RefSeq" id="WP_118941525.1">
    <property type="nucleotide sequence ID" value="NZ_CP032125.1"/>
</dbReference>
<evidence type="ECO:0000256" key="1">
    <source>
        <dbReference type="ARBA" id="ARBA00003416"/>
    </source>
</evidence>
<comment type="similarity">
    <text evidence="2">Belongs to the RmuC family.</text>
</comment>
<evidence type="ECO:0000256" key="3">
    <source>
        <dbReference type="ARBA" id="ARBA00021840"/>
    </source>
</evidence>
<dbReference type="OrthoDB" id="370725at2"/>
<keyword evidence="5" id="KW-0233">DNA recombination</keyword>
<name>A0A347UDD9_9RHOB</name>
<dbReference type="AlphaFoldDB" id="A0A347UDD9"/>
<dbReference type="GO" id="GO:0006310">
    <property type="term" value="P:DNA recombination"/>
    <property type="evidence" value="ECO:0007669"/>
    <property type="project" value="UniProtKB-KW"/>
</dbReference>
<gene>
    <name evidence="8" type="primary">rmuC</name>
    <name evidence="8" type="ORF">BAR1_02305</name>
</gene>
<evidence type="ECO:0000256" key="7">
    <source>
        <dbReference type="SAM" id="Phobius"/>
    </source>
</evidence>
<sequence length="393" mass="43218">MPGIGDLNDMFADLWPYVAAAGIAAVLLLFILLIMVVRRAGRSVKMIEPLGQQMGFLGQRVQALTDGQSQLAGGLQTVSQTQAVAQAQMMNTLEQRLAEVQANMQESLYGSSVKTTRSLTELQERLATIDKAQDNIEKLSGDVLSLQDILSNKQTRGAFGEIQLNDIVSKALPKDSYKLQFTLSNGKRADCLIDLPNPPGPIVIDSKFPLEAYEALRNASNDWEANEAAKMMRISVKAHIKAISEKYILEGETADGALMFLPSEAVYAELHANFPELVREGFEAHVWIVSPTTCMATLTTMRAILKDARMREQAGAIRKTLRQLHRDVEMVVERVGKLDTHFNQARADLDGIGIAAERAGKRAARLDNFDFEELAPETEADVPNVLPIGKPTE</sequence>
<evidence type="ECO:0000313" key="8">
    <source>
        <dbReference type="EMBL" id="AXX96867.1"/>
    </source>
</evidence>
<dbReference type="InterPro" id="IPR003798">
    <property type="entry name" value="DNA_recombination_RmuC"/>
</dbReference>
<dbReference type="PANTHER" id="PTHR30563">
    <property type="entry name" value="DNA RECOMBINATION PROTEIN RMUC"/>
    <property type="match status" value="1"/>
</dbReference>
<dbReference type="PANTHER" id="PTHR30563:SF0">
    <property type="entry name" value="DNA RECOMBINATION PROTEIN RMUC"/>
    <property type="match status" value="1"/>
</dbReference>
<protein>
    <recommendedName>
        <fullName evidence="3">DNA recombination protein RmuC homolog</fullName>
    </recommendedName>
</protein>
<reference evidence="8 9" key="1">
    <citation type="submission" date="2018-09" db="EMBL/GenBank/DDBJ databases">
        <title>Profundibacter amoris BAR1 gen. nov., sp. nov., a new member of the Roseobacter clade isolated at Lokis Castle Vent Field on the Arctic Mid-Oceanic Ridge.</title>
        <authorList>
            <person name="Le Moine Bauer S."/>
            <person name="Sjoeberg A.G."/>
            <person name="L'Haridon S."/>
            <person name="Stokke R."/>
            <person name="Roalkvam I."/>
            <person name="Steen I.H."/>
            <person name="Dahle H."/>
        </authorList>
    </citation>
    <scope>NUCLEOTIDE SEQUENCE [LARGE SCALE GENOMIC DNA]</scope>
    <source>
        <strain evidence="8 9">BAR1</strain>
    </source>
</reference>
<evidence type="ECO:0000256" key="5">
    <source>
        <dbReference type="ARBA" id="ARBA00023172"/>
    </source>
</evidence>
<evidence type="ECO:0000256" key="4">
    <source>
        <dbReference type="ARBA" id="ARBA00023054"/>
    </source>
</evidence>
<evidence type="ECO:0000256" key="6">
    <source>
        <dbReference type="SAM" id="Coils"/>
    </source>
</evidence>
<keyword evidence="4 6" id="KW-0175">Coiled coil</keyword>
<keyword evidence="7" id="KW-0472">Membrane</keyword>
<dbReference type="KEGG" id="pamo:BAR1_02305"/>
<dbReference type="EMBL" id="CP032125">
    <property type="protein sequence ID" value="AXX96867.1"/>
    <property type="molecule type" value="Genomic_DNA"/>
</dbReference>
<keyword evidence="7" id="KW-1133">Transmembrane helix</keyword>
<dbReference type="Pfam" id="PF02646">
    <property type="entry name" value="RmuC"/>
    <property type="match status" value="1"/>
</dbReference>
<keyword evidence="9" id="KW-1185">Reference proteome</keyword>
<organism evidence="8 9">
    <name type="scientific">Profundibacter amoris</name>
    <dbReference type="NCBI Taxonomy" id="2171755"/>
    <lineage>
        <taxon>Bacteria</taxon>
        <taxon>Pseudomonadati</taxon>
        <taxon>Pseudomonadota</taxon>
        <taxon>Alphaproteobacteria</taxon>
        <taxon>Rhodobacterales</taxon>
        <taxon>Paracoccaceae</taxon>
        <taxon>Profundibacter</taxon>
    </lineage>
</organism>
<proteinExistence type="inferred from homology"/>
<evidence type="ECO:0000256" key="2">
    <source>
        <dbReference type="ARBA" id="ARBA00009840"/>
    </source>
</evidence>
<dbReference type="Proteomes" id="UP000261704">
    <property type="component" value="Chromosome"/>
</dbReference>